<dbReference type="PIRSF" id="PIRSF000654">
    <property type="entry name" value="Integrin-linked_kinase"/>
    <property type="match status" value="1"/>
</dbReference>
<evidence type="ECO:0000256" key="4">
    <source>
        <dbReference type="ARBA" id="ARBA00022840"/>
    </source>
</evidence>
<keyword evidence="4 5" id="KW-0067">ATP-binding</keyword>
<evidence type="ECO:0000256" key="1">
    <source>
        <dbReference type="ARBA" id="ARBA00022679"/>
    </source>
</evidence>
<dbReference type="SUPFAM" id="SSF56112">
    <property type="entry name" value="Protein kinase-like (PK-like)"/>
    <property type="match status" value="1"/>
</dbReference>
<evidence type="ECO:0000256" key="5">
    <source>
        <dbReference type="PROSITE-ProRule" id="PRU10141"/>
    </source>
</evidence>
<accession>Q6MWB4</accession>
<dbReference type="FunFam" id="1.10.510.10:FF:002433">
    <property type="entry name" value="Os04g0134400 protein"/>
    <property type="match status" value="1"/>
</dbReference>
<dbReference type="Pfam" id="PF00069">
    <property type="entry name" value="Pkinase"/>
    <property type="match status" value="1"/>
</dbReference>
<evidence type="ECO:0000313" key="9">
    <source>
        <dbReference type="Proteomes" id="UP000000763"/>
    </source>
</evidence>
<organism evidence="8 9">
    <name type="scientific">Oryza sativa subsp. japonica</name>
    <name type="common">Rice</name>
    <dbReference type="NCBI Taxonomy" id="39947"/>
    <lineage>
        <taxon>Eukaryota</taxon>
        <taxon>Viridiplantae</taxon>
        <taxon>Streptophyta</taxon>
        <taxon>Embryophyta</taxon>
        <taxon>Tracheophyta</taxon>
        <taxon>Spermatophyta</taxon>
        <taxon>Magnoliopsida</taxon>
        <taxon>Liliopsida</taxon>
        <taxon>Poales</taxon>
        <taxon>Poaceae</taxon>
        <taxon>BOP clade</taxon>
        <taxon>Oryzoideae</taxon>
        <taxon>Oryzeae</taxon>
        <taxon>Oryzinae</taxon>
        <taxon>Oryza</taxon>
        <taxon>Oryza sativa</taxon>
    </lineage>
</organism>
<name>Q6MWB4_ORYSJ</name>
<dbReference type="InterPro" id="IPR011009">
    <property type="entry name" value="Kinase-like_dom_sf"/>
</dbReference>
<evidence type="ECO:0000256" key="3">
    <source>
        <dbReference type="ARBA" id="ARBA00022777"/>
    </source>
</evidence>
<dbReference type="Proteomes" id="UP000000763">
    <property type="component" value="Chromosome 4"/>
</dbReference>
<dbReference type="PANTHER" id="PTHR27007">
    <property type="match status" value="1"/>
</dbReference>
<proteinExistence type="inferred from homology"/>
<evidence type="ECO:0000256" key="6">
    <source>
        <dbReference type="RuleBase" id="RU000304"/>
    </source>
</evidence>
<dbReference type="PROSITE" id="PS00107">
    <property type="entry name" value="PROTEIN_KINASE_ATP"/>
    <property type="match status" value="1"/>
</dbReference>
<dbReference type="EMBL" id="BX842606">
    <property type="protein sequence ID" value="CAE76031.1"/>
    <property type="molecule type" value="Genomic_DNA"/>
</dbReference>
<reference evidence="9" key="2">
    <citation type="journal article" date="2008" name="Nucleic Acids Res.">
        <title>The rice annotation project database (RAP-DB): 2008 update.</title>
        <authorList>
            <consortium name="The rice annotation project (RAP)"/>
        </authorList>
    </citation>
    <scope>GENOME REANNOTATION</scope>
    <source>
        <strain evidence="9">cv. Nipponbare</strain>
    </source>
</reference>
<keyword evidence="6" id="KW-0723">Serine/threonine-protein kinase</keyword>
<dbReference type="GO" id="GO:0005524">
    <property type="term" value="F:ATP binding"/>
    <property type="evidence" value="ECO:0007669"/>
    <property type="project" value="UniProtKB-UniRule"/>
</dbReference>
<dbReference type="GO" id="GO:0004674">
    <property type="term" value="F:protein serine/threonine kinase activity"/>
    <property type="evidence" value="ECO:0007669"/>
    <property type="project" value="UniProtKB-KW"/>
</dbReference>
<reference evidence="9" key="1">
    <citation type="journal article" date="2005" name="Nature">
        <title>The map-based sequence of the rice genome.</title>
        <authorList>
            <consortium name="International rice genome sequencing project (IRGSP)"/>
            <person name="Matsumoto T."/>
            <person name="Wu J."/>
            <person name="Kanamori H."/>
            <person name="Katayose Y."/>
            <person name="Fujisawa M."/>
            <person name="Namiki N."/>
            <person name="Mizuno H."/>
            <person name="Yamamoto K."/>
            <person name="Antonio B.A."/>
            <person name="Baba T."/>
            <person name="Sakata K."/>
            <person name="Nagamura Y."/>
            <person name="Aoki H."/>
            <person name="Arikawa K."/>
            <person name="Arita K."/>
            <person name="Bito T."/>
            <person name="Chiden Y."/>
            <person name="Fujitsuka N."/>
            <person name="Fukunaka R."/>
            <person name="Hamada M."/>
            <person name="Harada C."/>
            <person name="Hayashi A."/>
            <person name="Hijishita S."/>
            <person name="Honda M."/>
            <person name="Hosokawa S."/>
            <person name="Ichikawa Y."/>
            <person name="Idonuma A."/>
            <person name="Iijima M."/>
            <person name="Ikeda M."/>
            <person name="Ikeno M."/>
            <person name="Ito K."/>
            <person name="Ito S."/>
            <person name="Ito T."/>
            <person name="Ito Y."/>
            <person name="Ito Y."/>
            <person name="Iwabuchi A."/>
            <person name="Kamiya K."/>
            <person name="Karasawa W."/>
            <person name="Kurita K."/>
            <person name="Katagiri S."/>
            <person name="Kikuta A."/>
            <person name="Kobayashi H."/>
            <person name="Kobayashi N."/>
            <person name="Machita K."/>
            <person name="Maehara T."/>
            <person name="Masukawa M."/>
            <person name="Mizubayashi T."/>
            <person name="Mukai Y."/>
            <person name="Nagasaki H."/>
            <person name="Nagata Y."/>
            <person name="Naito S."/>
            <person name="Nakashima M."/>
            <person name="Nakama Y."/>
            <person name="Nakamichi Y."/>
            <person name="Nakamura M."/>
            <person name="Meguro A."/>
            <person name="Negishi M."/>
            <person name="Ohta I."/>
            <person name="Ohta T."/>
            <person name="Okamoto M."/>
            <person name="Ono N."/>
            <person name="Saji S."/>
            <person name="Sakaguchi M."/>
            <person name="Sakai K."/>
            <person name="Shibata M."/>
            <person name="Shimokawa T."/>
            <person name="Song J."/>
            <person name="Takazaki Y."/>
            <person name="Terasawa K."/>
            <person name="Tsugane M."/>
            <person name="Tsuji K."/>
            <person name="Ueda S."/>
            <person name="Waki K."/>
            <person name="Yamagata H."/>
            <person name="Yamamoto M."/>
            <person name="Yamamoto S."/>
            <person name="Yamane H."/>
            <person name="Yoshiki S."/>
            <person name="Yoshihara R."/>
            <person name="Yukawa K."/>
            <person name="Zhong H."/>
            <person name="Yano M."/>
            <person name="Yuan Q."/>
            <person name="Ouyang S."/>
            <person name="Liu J."/>
            <person name="Jones K.M."/>
            <person name="Gansberger K."/>
            <person name="Moffat K."/>
            <person name="Hill J."/>
            <person name="Bera J."/>
            <person name="Fadrosh D."/>
            <person name="Jin S."/>
            <person name="Johri S."/>
            <person name="Kim M."/>
            <person name="Overton L."/>
            <person name="Reardon M."/>
            <person name="Tsitrin T."/>
            <person name="Vuong H."/>
            <person name="Weaver B."/>
            <person name="Ciecko A."/>
            <person name="Tallon L."/>
            <person name="Jackson J."/>
            <person name="Pai G."/>
            <person name="Aken S.V."/>
            <person name="Utterback T."/>
            <person name="Reidmuller S."/>
            <person name="Feldblyum T."/>
            <person name="Hsiao J."/>
            <person name="Zismann V."/>
            <person name="Iobst S."/>
            <person name="de Vazeille A.R."/>
            <person name="Buell C.R."/>
            <person name="Ying K."/>
            <person name="Li Y."/>
            <person name="Lu T."/>
            <person name="Huang Y."/>
            <person name="Zhao Q."/>
            <person name="Feng Q."/>
            <person name="Zhang L."/>
            <person name="Zhu J."/>
            <person name="Weng Q."/>
            <person name="Mu J."/>
            <person name="Lu Y."/>
            <person name="Fan D."/>
            <person name="Liu Y."/>
            <person name="Guan J."/>
            <person name="Zhang Y."/>
            <person name="Yu S."/>
            <person name="Liu X."/>
            <person name="Zhang Y."/>
            <person name="Hong G."/>
            <person name="Han B."/>
            <person name="Choisne N."/>
            <person name="Demange N."/>
            <person name="Orjeda G."/>
            <person name="Samain S."/>
            <person name="Cattolico L."/>
            <person name="Pelletier E."/>
            <person name="Couloux A."/>
            <person name="Segurens B."/>
            <person name="Wincker P."/>
            <person name="D'Hont A."/>
            <person name="Scarpelli C."/>
            <person name="Weissenbach J."/>
            <person name="Salanoubat M."/>
            <person name="Quetier F."/>
            <person name="Yu Y."/>
            <person name="Kim H.R."/>
            <person name="Rambo T."/>
            <person name="Currie J."/>
            <person name="Collura K."/>
            <person name="Luo M."/>
            <person name="Yang T."/>
            <person name="Ammiraju J.S.S."/>
            <person name="Engler F."/>
            <person name="Soderlund C."/>
            <person name="Wing R.A."/>
            <person name="Palmer L.E."/>
            <person name="de la Bastide M."/>
            <person name="Spiegel L."/>
            <person name="Nascimento L."/>
            <person name="Zutavern T."/>
            <person name="O'Shaughnessy A."/>
            <person name="Dike S."/>
            <person name="Dedhia N."/>
            <person name="Preston R."/>
            <person name="Balija V."/>
            <person name="McCombie W.R."/>
            <person name="Chow T."/>
            <person name="Chen H."/>
            <person name="Chung M."/>
            <person name="Chen C."/>
            <person name="Shaw J."/>
            <person name="Wu H."/>
            <person name="Hsiao K."/>
            <person name="Chao Y."/>
            <person name="Chu M."/>
            <person name="Cheng C."/>
            <person name="Hour A."/>
            <person name="Lee P."/>
            <person name="Lin S."/>
            <person name="Lin Y."/>
            <person name="Liou J."/>
            <person name="Liu S."/>
            <person name="Hsing Y."/>
            <person name="Raghuvanshi S."/>
            <person name="Mohanty A."/>
            <person name="Bharti A.K."/>
            <person name="Gaur A."/>
            <person name="Gupta V."/>
            <person name="Kumar D."/>
            <person name="Ravi V."/>
            <person name="Vij S."/>
            <person name="Kapur A."/>
            <person name="Khurana P."/>
            <person name="Khurana P."/>
            <person name="Khurana J.P."/>
            <person name="Tyagi A.K."/>
            <person name="Gaikwad K."/>
            <person name="Singh A."/>
            <person name="Dalal V."/>
            <person name="Srivastava S."/>
            <person name="Dixit A."/>
            <person name="Pal A.K."/>
            <person name="Ghazi I.A."/>
            <person name="Yadav M."/>
            <person name="Pandit A."/>
            <person name="Bhargava A."/>
            <person name="Sureshbabu K."/>
            <person name="Batra K."/>
            <person name="Sharma T.R."/>
            <person name="Mohapatra T."/>
            <person name="Singh N.K."/>
            <person name="Messing J."/>
            <person name="Nelson A.B."/>
            <person name="Fuks G."/>
            <person name="Kavchok S."/>
            <person name="Keizer G."/>
            <person name="Linton E."/>
            <person name="Llaca V."/>
            <person name="Song R."/>
            <person name="Tanyolac B."/>
            <person name="Young S."/>
            <person name="Ho-Il K."/>
            <person name="Hahn J.H."/>
            <person name="Sangsakoo G."/>
            <person name="Vanavichit A."/>
            <person name="de Mattos Luiz.A.T."/>
            <person name="Zimmer P.D."/>
            <person name="Malone G."/>
            <person name="Dellagostin O."/>
            <person name="de Oliveira A.C."/>
            <person name="Bevan M."/>
            <person name="Bancroft I."/>
            <person name="Minx P."/>
            <person name="Cordum H."/>
            <person name="Wilson R."/>
            <person name="Cheng Z."/>
            <person name="Jin W."/>
            <person name="Jiang J."/>
            <person name="Leong S.A."/>
            <person name="Iwama H."/>
            <person name="Gojobori T."/>
            <person name="Itoh T."/>
            <person name="Niimura Y."/>
            <person name="Fujii Y."/>
            <person name="Habara T."/>
            <person name="Sakai H."/>
            <person name="Sato Y."/>
            <person name="Wilson G."/>
            <person name="Kumar K."/>
            <person name="McCouch S."/>
            <person name="Juretic N."/>
            <person name="Hoen D."/>
            <person name="Wright S."/>
            <person name="Bruskiewich R."/>
            <person name="Bureau T."/>
            <person name="Miyao A."/>
            <person name="Hirochika H."/>
            <person name="Nishikawa T."/>
            <person name="Kadowaki K."/>
            <person name="Sugiura M."/>
            <person name="Burr B."/>
            <person name="Sasaki T."/>
        </authorList>
    </citation>
    <scope>NUCLEOTIDE SEQUENCE [LARGE SCALE GENOMIC DNA]</scope>
    <source>
        <strain evidence="9">cv. Nipponbare</strain>
    </source>
</reference>
<protein>
    <submittedName>
        <fullName evidence="8">B1292H11.17 protein</fullName>
    </submittedName>
</protein>
<comment type="similarity">
    <text evidence="6">Belongs to the protein kinase superfamily.</text>
</comment>
<keyword evidence="2 5" id="KW-0547">Nucleotide-binding</keyword>
<gene>
    <name evidence="8" type="primary">B1292H11.17</name>
</gene>
<keyword evidence="3" id="KW-0418">Kinase</keyword>
<dbReference type="InterPro" id="IPR017441">
    <property type="entry name" value="Protein_kinase_ATP_BS"/>
</dbReference>
<evidence type="ECO:0000256" key="2">
    <source>
        <dbReference type="ARBA" id="ARBA00022741"/>
    </source>
</evidence>
<dbReference type="PROSITE" id="PS50011">
    <property type="entry name" value="PROTEIN_KINASE_DOM"/>
    <property type="match status" value="1"/>
</dbReference>
<dbReference type="InterPro" id="IPR000719">
    <property type="entry name" value="Prot_kinase_dom"/>
</dbReference>
<keyword evidence="1" id="KW-0808">Transferase</keyword>
<dbReference type="Gene3D" id="1.10.510.10">
    <property type="entry name" value="Transferase(Phosphotransferase) domain 1"/>
    <property type="match status" value="1"/>
</dbReference>
<dbReference type="Gene3D" id="3.30.200.20">
    <property type="entry name" value="Phosphorylase Kinase, domain 1"/>
    <property type="match status" value="1"/>
</dbReference>
<dbReference type="AlphaFoldDB" id="Q6MWB4"/>
<dbReference type="SMART" id="SM00220">
    <property type="entry name" value="S_TKc"/>
    <property type="match status" value="1"/>
</dbReference>
<feature type="binding site" evidence="5">
    <location>
        <position position="36"/>
    </location>
    <ligand>
        <name>ATP</name>
        <dbReference type="ChEBI" id="CHEBI:30616"/>
    </ligand>
</feature>
<dbReference type="PROSITE" id="PS00108">
    <property type="entry name" value="PROTEIN_KINASE_ST"/>
    <property type="match status" value="1"/>
</dbReference>
<evidence type="ECO:0000313" key="8">
    <source>
        <dbReference type="EMBL" id="CAE76031.1"/>
    </source>
</evidence>
<feature type="domain" description="Protein kinase" evidence="7">
    <location>
        <begin position="6"/>
        <end position="290"/>
    </location>
</feature>
<dbReference type="InterPro" id="IPR050528">
    <property type="entry name" value="L-type_Lectin-RKs"/>
</dbReference>
<evidence type="ECO:0000259" key="7">
    <source>
        <dbReference type="PROSITE" id="PS50011"/>
    </source>
</evidence>
<dbReference type="InterPro" id="IPR008271">
    <property type="entry name" value="Ser/Thr_kinase_AS"/>
</dbReference>
<sequence>MATNNFSDDQKLGEGAFGKVYRGYLQELGRDVAVKKIVKELNVGHKDFFTEVTTISEARHKNLLKGDIAGTSSISCAAGVGIVPLSKTTSITNTEGVIGYIRSIRYNIAKGIGSALSYLHHDCKPYILYRDIKPRNVLLDKEYNVKLADFGLSRIAKLDNDPTSLQTTVVGTVEGCVLTTAVGPVDYMDPQCKKDGKVKFNPYSDVFSFGLVLLEIACKDISREQICSLYRSKGDVVEATDQRVKIVGDSERREMESVIILGLWCSASDTQRRPTMQEAMKLLLEPDATLPDLNFITNSASVSSVHDASRASIANRYEEAPQAALLYS</sequence>